<keyword evidence="5" id="KW-1185">Reference proteome</keyword>
<accession>A0ABP0SFZ3</accession>
<organism evidence="4 5">
    <name type="scientific">Durusdinium trenchii</name>
    <dbReference type="NCBI Taxonomy" id="1381693"/>
    <lineage>
        <taxon>Eukaryota</taxon>
        <taxon>Sar</taxon>
        <taxon>Alveolata</taxon>
        <taxon>Dinophyceae</taxon>
        <taxon>Suessiales</taxon>
        <taxon>Symbiodiniaceae</taxon>
        <taxon>Durusdinium</taxon>
    </lineage>
</organism>
<keyword evidence="2" id="KW-0808">Transferase</keyword>
<reference evidence="4 5" key="1">
    <citation type="submission" date="2024-02" db="EMBL/GenBank/DDBJ databases">
        <authorList>
            <person name="Chen Y."/>
            <person name="Shah S."/>
            <person name="Dougan E. K."/>
            <person name="Thang M."/>
            <person name="Chan C."/>
        </authorList>
    </citation>
    <scope>NUCLEOTIDE SEQUENCE [LARGE SCALE GENOMIC DNA]</scope>
</reference>
<dbReference type="SUPFAM" id="SSF53335">
    <property type="entry name" value="S-adenosyl-L-methionine-dependent methyltransferases"/>
    <property type="match status" value="1"/>
</dbReference>
<feature type="compositionally biased region" description="Polar residues" evidence="3">
    <location>
        <begin position="338"/>
        <end position="356"/>
    </location>
</feature>
<feature type="compositionally biased region" description="Basic and acidic residues" evidence="3">
    <location>
        <begin position="1115"/>
        <end position="1137"/>
    </location>
</feature>
<keyword evidence="1" id="KW-0489">Methyltransferase</keyword>
<feature type="compositionally biased region" description="Basic and acidic residues" evidence="3">
    <location>
        <begin position="1144"/>
        <end position="1165"/>
    </location>
</feature>
<evidence type="ECO:0008006" key="6">
    <source>
        <dbReference type="Google" id="ProtNLM"/>
    </source>
</evidence>
<feature type="region of interest" description="Disordered" evidence="3">
    <location>
        <begin position="300"/>
        <end position="356"/>
    </location>
</feature>
<gene>
    <name evidence="4" type="ORF">SCF082_LOCUS51666</name>
</gene>
<evidence type="ECO:0000313" key="4">
    <source>
        <dbReference type="EMBL" id="CAK9111268.1"/>
    </source>
</evidence>
<feature type="compositionally biased region" description="Low complexity" evidence="3">
    <location>
        <begin position="1"/>
        <end position="20"/>
    </location>
</feature>
<name>A0ABP0SFZ3_9DINO</name>
<feature type="compositionally biased region" description="Basic and acidic residues" evidence="3">
    <location>
        <begin position="1020"/>
        <end position="1103"/>
    </location>
</feature>
<proteinExistence type="predicted"/>
<protein>
    <recommendedName>
        <fullName evidence="6">DNA (cytosine-5-)-methyltransferase</fullName>
    </recommendedName>
</protein>
<evidence type="ECO:0000256" key="1">
    <source>
        <dbReference type="ARBA" id="ARBA00022603"/>
    </source>
</evidence>
<dbReference type="Proteomes" id="UP001642464">
    <property type="component" value="Unassembled WGS sequence"/>
</dbReference>
<evidence type="ECO:0000313" key="5">
    <source>
        <dbReference type="Proteomes" id="UP001642464"/>
    </source>
</evidence>
<dbReference type="InterPro" id="IPR029063">
    <property type="entry name" value="SAM-dependent_MTases_sf"/>
</dbReference>
<evidence type="ECO:0000256" key="2">
    <source>
        <dbReference type="ARBA" id="ARBA00022679"/>
    </source>
</evidence>
<dbReference type="EMBL" id="CAXAMM010043685">
    <property type="protein sequence ID" value="CAK9111268.1"/>
    <property type="molecule type" value="Genomic_DNA"/>
</dbReference>
<feature type="region of interest" description="Disordered" evidence="3">
    <location>
        <begin position="1"/>
        <end position="53"/>
    </location>
</feature>
<dbReference type="InterPro" id="IPR001525">
    <property type="entry name" value="C5_MeTfrase"/>
</dbReference>
<dbReference type="Pfam" id="PF00145">
    <property type="entry name" value="DNA_methylase"/>
    <property type="match status" value="1"/>
</dbReference>
<feature type="compositionally biased region" description="Basic residues" evidence="3">
    <location>
        <begin position="1104"/>
        <end position="1114"/>
    </location>
</feature>
<sequence length="1720" mass="188823">MANTSSESSENAESEQPAAEDACVDSPRPQAWLPRPQARSGRESTAASSAGGLARISLTLRKPRCCQLCNGRSTDESPLDYATDELFPEVEGRLPWRSYEKAKEEASAVRVPSLHKEHKSVDDYYKHVSKKANQNDHRGFLASRKAWVRQHNEGGPTRKRLQSKKELQEALKQMQMTRSTGGKFIAPKKQFITQEAWDSQQYGDYDSTKEVIEHLWGRDVKGIWIHAGKKGVYDYEEYQDSALQESELVHDSRTGLDEGLARKRKAALEQINQGSLQRDKMAVESKGSELSLEGVLDALRQGGYQPSSPKSNLAGAHQAADPPKQQPGPRGRDAKGKASSSSTGFGKQGSQDSGNTLLADGRAQRALRNLQDKVVELKSKLAKVKVDDAVPEPDAHSQATFKQSCADRIAEVKSIGRQAREHSKRMGKSSNRDLFDNELKDLDSLEAAALALQNLFTAASSSTSSPEFVLTSVEESSKHLELLGVESLGTCYTLRLALAKAAQNCLYSEYDKFYEQFLLSKPSMKSLQDAIGSEQLAEFVLAEIESRILLNLRAVKALDVEALSAGKENVDSVLEVVAICKALVSACKEHTNDFIGNSLRESCELALGLVSEGDISATQQAVEALAEMDGEKEGLGGIEQFLLNHAVGQSLVALATSRVDSGENEAKATESLKKLEASLGSLQAVSHGGASVGIKLITADLQPTQELIVECSKQLSVLKARKATKEPLANAEQTCRAHDRLRDVLKEHMSGFATQTQRLLREELKINLTVAGLLRDYKDLSQMVCNAAKFVFSEKDEKGKKQDVNTCQDDLSKSGLLRAGPWLSEVTRKAMSSVLDLFQSANRSRQLGTDKLRVVKMPDLTDADAYCKVGLRAVGQLAQLTRELEADIKKMHDVRSAMTQLKSTKFCPKEGPPAVSVIDAWSKQSGSDPLQPSDFENTSNEAVKMYSFHVAAVASVCLLRSEQLQAETPDKKSMKDLANLSATLKLKLDGLPEDCKALKKSGASLLAECESKSKGVAKRHVSEEGGRQKGSDKKLALAKEGKEPQKAKEEKEPQKVEAGKAEKANAESSGRKSETETKDGNDKGEKGKKDKKDKSDKKDSKKDKKDKKAKKKEKKDKEGKKDKKELKEGQRSEEARKKEKKSHKQDDVDPEKKKRKREEKTPERKRSPKQTRAAAAMVEPAPAKRANGSGDAALMLSASSRVTCPEDIVDGALLPKLAKENFQSFKAACPASPMAFGLSPEKADGLELTWGSCCSGSEGVHYVVAAVEDALNDLGYYVKFKHMFSCESNKHKREWVQHVLKMGNVFQSPVDWKCAEYGCVFSDISYMRDKVAMCEHHQQDCPIVGVDFLFIGTSCKDLSRANSSVDRSKLVFSQEKSKGGSAQTFKGFIEYCQGHRPTCVLYENVDSIDDKISNSAETNLTLLMQAMGDIGYQGQKVLTDAAQFGLPCRRRRMYILFVRPDSPKLGMHSDGAIGRVFARVKTLVTACMRSPPCAEKCLLPDGHPVLQDRLKQLKIAAAKSMASKKQPQNTWIDKHMAYADQLGVRWGGPTPLALSDNEWVNTMTKREVDALRLSQVEGPTCAFRNLSQSVGRINAYSQQCSPKQLAPTMLPGQQLWMESRQRLMVGEEALMFQGFPILLLQDLQDKCGLPAACSSHSFLQDLAGNAMALPVAMAMFQAGVASLPWIPRRDDASDPGAEDVATALAAVALLKQRQPRPLAR</sequence>
<feature type="compositionally biased region" description="Low complexity" evidence="3">
    <location>
        <begin position="1172"/>
        <end position="1186"/>
    </location>
</feature>
<dbReference type="Gene3D" id="3.40.50.150">
    <property type="entry name" value="Vaccinia Virus protein VP39"/>
    <property type="match status" value="1"/>
</dbReference>
<comment type="caution">
    <text evidence="4">The sequence shown here is derived from an EMBL/GenBank/DDBJ whole genome shotgun (WGS) entry which is preliminary data.</text>
</comment>
<evidence type="ECO:0000256" key="3">
    <source>
        <dbReference type="SAM" id="MobiDB-lite"/>
    </source>
</evidence>
<feature type="region of interest" description="Disordered" evidence="3">
    <location>
        <begin position="1011"/>
        <end position="1188"/>
    </location>
</feature>